<evidence type="ECO:0000256" key="12">
    <source>
        <dbReference type="ARBA" id="ARBA00023012"/>
    </source>
</evidence>
<name>A0A926F8L3_9FIRM</name>
<proteinExistence type="predicted"/>
<keyword evidence="10" id="KW-0067">ATP-binding</keyword>
<dbReference type="EMBL" id="JACRTE010000001">
    <property type="protein sequence ID" value="MBC8595356.1"/>
    <property type="molecule type" value="Genomic_DNA"/>
</dbReference>
<keyword evidence="13 14" id="KW-0472">Membrane</keyword>
<dbReference type="SMART" id="SM00387">
    <property type="entry name" value="HATPase_c"/>
    <property type="match status" value="1"/>
</dbReference>
<reference evidence="17" key="1">
    <citation type="submission" date="2020-08" db="EMBL/GenBank/DDBJ databases">
        <title>Genome public.</title>
        <authorList>
            <person name="Liu C."/>
            <person name="Sun Q."/>
        </authorList>
    </citation>
    <scope>NUCLEOTIDE SEQUENCE</scope>
    <source>
        <strain evidence="17">NSJ-50</strain>
    </source>
</reference>
<evidence type="ECO:0000256" key="6">
    <source>
        <dbReference type="ARBA" id="ARBA00022679"/>
    </source>
</evidence>
<dbReference type="PROSITE" id="PS50109">
    <property type="entry name" value="HIS_KIN"/>
    <property type="match status" value="1"/>
</dbReference>
<evidence type="ECO:0000256" key="3">
    <source>
        <dbReference type="ARBA" id="ARBA00012438"/>
    </source>
</evidence>
<dbReference type="FunFam" id="1.10.287.130:FF:000001">
    <property type="entry name" value="Two-component sensor histidine kinase"/>
    <property type="match status" value="1"/>
</dbReference>
<dbReference type="Gene3D" id="1.10.287.130">
    <property type="match status" value="1"/>
</dbReference>
<evidence type="ECO:0000256" key="1">
    <source>
        <dbReference type="ARBA" id="ARBA00000085"/>
    </source>
</evidence>
<dbReference type="GO" id="GO:0000155">
    <property type="term" value="F:phosphorelay sensor kinase activity"/>
    <property type="evidence" value="ECO:0007669"/>
    <property type="project" value="InterPro"/>
</dbReference>
<evidence type="ECO:0000256" key="11">
    <source>
        <dbReference type="ARBA" id="ARBA00022989"/>
    </source>
</evidence>
<dbReference type="InterPro" id="IPR036097">
    <property type="entry name" value="HisK_dim/P_sf"/>
</dbReference>
<evidence type="ECO:0000256" key="8">
    <source>
        <dbReference type="ARBA" id="ARBA00022741"/>
    </source>
</evidence>
<dbReference type="SUPFAM" id="SSF55874">
    <property type="entry name" value="ATPase domain of HSP90 chaperone/DNA topoisomerase II/histidine kinase"/>
    <property type="match status" value="1"/>
</dbReference>
<dbReference type="InterPro" id="IPR005467">
    <property type="entry name" value="His_kinase_dom"/>
</dbReference>
<dbReference type="EC" id="2.7.13.3" evidence="3"/>
<keyword evidence="11 14" id="KW-1133">Transmembrane helix</keyword>
<evidence type="ECO:0000313" key="18">
    <source>
        <dbReference type="Proteomes" id="UP000647416"/>
    </source>
</evidence>
<dbReference type="CDD" id="cd00082">
    <property type="entry name" value="HisKA"/>
    <property type="match status" value="1"/>
</dbReference>
<dbReference type="AlphaFoldDB" id="A0A926F8L3"/>
<dbReference type="Pfam" id="PF02518">
    <property type="entry name" value="HATPase_c"/>
    <property type="match status" value="1"/>
</dbReference>
<dbReference type="Gene3D" id="3.30.565.10">
    <property type="entry name" value="Histidine kinase-like ATPase, C-terminal domain"/>
    <property type="match status" value="1"/>
</dbReference>
<dbReference type="RefSeq" id="WP_262431072.1">
    <property type="nucleotide sequence ID" value="NZ_JACRTE010000001.1"/>
</dbReference>
<evidence type="ECO:0000313" key="17">
    <source>
        <dbReference type="EMBL" id="MBC8595356.1"/>
    </source>
</evidence>
<dbReference type="Pfam" id="PF00512">
    <property type="entry name" value="HisKA"/>
    <property type="match status" value="1"/>
</dbReference>
<feature type="domain" description="HAMP" evidence="16">
    <location>
        <begin position="229"/>
        <end position="281"/>
    </location>
</feature>
<dbReference type="PRINTS" id="PR00344">
    <property type="entry name" value="BCTRLSENSOR"/>
</dbReference>
<dbReference type="FunFam" id="3.30.565.10:FF:000006">
    <property type="entry name" value="Sensor histidine kinase WalK"/>
    <property type="match status" value="1"/>
</dbReference>
<evidence type="ECO:0000256" key="10">
    <source>
        <dbReference type="ARBA" id="ARBA00022840"/>
    </source>
</evidence>
<dbReference type="SUPFAM" id="SSF47384">
    <property type="entry name" value="Homodimeric domain of signal transducing histidine kinase"/>
    <property type="match status" value="1"/>
</dbReference>
<dbReference type="SMART" id="SM00388">
    <property type="entry name" value="HisKA"/>
    <property type="match status" value="1"/>
</dbReference>
<feature type="transmembrane region" description="Helical" evidence="14">
    <location>
        <begin position="209"/>
        <end position="231"/>
    </location>
</feature>
<dbReference type="Pfam" id="PF00672">
    <property type="entry name" value="HAMP"/>
    <property type="match status" value="1"/>
</dbReference>
<comment type="subcellular location">
    <subcellularLocation>
        <location evidence="2">Cell membrane</location>
        <topology evidence="2">Multi-pass membrane protein</topology>
    </subcellularLocation>
</comment>
<dbReference type="CDD" id="cd06225">
    <property type="entry name" value="HAMP"/>
    <property type="match status" value="1"/>
</dbReference>
<evidence type="ECO:0000256" key="2">
    <source>
        <dbReference type="ARBA" id="ARBA00004651"/>
    </source>
</evidence>
<dbReference type="InterPro" id="IPR004358">
    <property type="entry name" value="Sig_transdc_His_kin-like_C"/>
</dbReference>
<gene>
    <name evidence="17" type="ORF">H8706_00525</name>
</gene>
<evidence type="ECO:0000259" key="16">
    <source>
        <dbReference type="PROSITE" id="PS50885"/>
    </source>
</evidence>
<dbReference type="SMART" id="SM00304">
    <property type="entry name" value="HAMP"/>
    <property type="match status" value="1"/>
</dbReference>
<evidence type="ECO:0000256" key="4">
    <source>
        <dbReference type="ARBA" id="ARBA00022475"/>
    </source>
</evidence>
<dbReference type="Proteomes" id="UP000647416">
    <property type="component" value="Unassembled WGS sequence"/>
</dbReference>
<evidence type="ECO:0000256" key="5">
    <source>
        <dbReference type="ARBA" id="ARBA00022553"/>
    </source>
</evidence>
<feature type="domain" description="Histidine kinase" evidence="15">
    <location>
        <begin position="289"/>
        <end position="509"/>
    </location>
</feature>
<comment type="caution">
    <text evidence="17">The sequence shown here is derived from an EMBL/GenBank/DDBJ whole genome shotgun (WGS) entry which is preliminary data.</text>
</comment>
<keyword evidence="6" id="KW-0808">Transferase</keyword>
<dbReference type="GO" id="GO:0005886">
    <property type="term" value="C:plasma membrane"/>
    <property type="evidence" value="ECO:0007669"/>
    <property type="project" value="UniProtKB-SubCell"/>
</dbReference>
<keyword evidence="12" id="KW-0902">Two-component regulatory system</keyword>
<keyword evidence="9 17" id="KW-0418">Kinase</keyword>
<accession>A0A926F8L3</accession>
<dbReference type="PANTHER" id="PTHR45528:SF1">
    <property type="entry name" value="SENSOR HISTIDINE KINASE CPXA"/>
    <property type="match status" value="1"/>
</dbReference>
<protein>
    <recommendedName>
        <fullName evidence="3">histidine kinase</fullName>
        <ecNumber evidence="3">2.7.13.3</ecNumber>
    </recommendedName>
</protein>
<dbReference type="PROSITE" id="PS50885">
    <property type="entry name" value="HAMP"/>
    <property type="match status" value="1"/>
</dbReference>
<evidence type="ECO:0000256" key="13">
    <source>
        <dbReference type="ARBA" id="ARBA00023136"/>
    </source>
</evidence>
<dbReference type="InterPro" id="IPR003660">
    <property type="entry name" value="HAMP_dom"/>
</dbReference>
<keyword evidence="4" id="KW-1003">Cell membrane</keyword>
<sequence>MPDIILNLNFSKKEENDEMPVKKEKKTGKIKSFLIKFDTITSKLVPTYFLIMFLTLFIFSYYIINSISTYLNKNEQVNATATANMIASLIAERNYISPDQKQVAPGFDLFLSETLRIPKETRVIILNNQAEVMFDSFNPGGSEITVQSTKSVMSALQGKEGGEIVENEDGKSLIDVAVPINKNAPLGAVNVRYTTDIQEKIISPLTKDIIIVFVVITFIIGLFIFIVANLLTKRIVDFTEKITEMSDGVLDERLEIKGHDEVARLGEAFNTMSDKLVMLEQKRVDFVSSASHELRTPLSSIKLMSDSIAQNSDIDMKYVREFLNDMNTEVDRLNRIIEKLLYLTKLDNVKAENINLDFEFIDVREVVMDIVKNLSPLAEAKNIEINCSYCESLYIMADNDKLWQGIYNIIDNAIKYTPDGGKVIIGITKQDGNALIAVKDTGIGISEEECEKIFDRFYRVDKARARETGGTGLGLAIALESIEMIGGTISVDSKLDEGSTFTVSIPLFTEN</sequence>
<keyword evidence="7 14" id="KW-0812">Transmembrane</keyword>
<evidence type="ECO:0000256" key="9">
    <source>
        <dbReference type="ARBA" id="ARBA00022777"/>
    </source>
</evidence>
<evidence type="ECO:0000256" key="14">
    <source>
        <dbReference type="SAM" id="Phobius"/>
    </source>
</evidence>
<dbReference type="InterPro" id="IPR050398">
    <property type="entry name" value="HssS/ArlS-like"/>
</dbReference>
<evidence type="ECO:0000259" key="15">
    <source>
        <dbReference type="PROSITE" id="PS50109"/>
    </source>
</evidence>
<comment type="catalytic activity">
    <reaction evidence="1">
        <text>ATP + protein L-histidine = ADP + protein N-phospho-L-histidine.</text>
        <dbReference type="EC" id="2.7.13.3"/>
    </reaction>
</comment>
<dbReference type="InterPro" id="IPR003594">
    <property type="entry name" value="HATPase_dom"/>
</dbReference>
<dbReference type="GO" id="GO:0005524">
    <property type="term" value="F:ATP binding"/>
    <property type="evidence" value="ECO:0007669"/>
    <property type="project" value="UniProtKB-KW"/>
</dbReference>
<dbReference type="InterPro" id="IPR036890">
    <property type="entry name" value="HATPase_C_sf"/>
</dbReference>
<keyword evidence="5" id="KW-0597">Phosphoprotein</keyword>
<dbReference type="PANTHER" id="PTHR45528">
    <property type="entry name" value="SENSOR HISTIDINE KINASE CPXA"/>
    <property type="match status" value="1"/>
</dbReference>
<dbReference type="Gene3D" id="6.10.340.10">
    <property type="match status" value="1"/>
</dbReference>
<keyword evidence="18" id="KW-1185">Reference proteome</keyword>
<organism evidence="17 18">
    <name type="scientific">Qingrenia yutianensis</name>
    <dbReference type="NCBI Taxonomy" id="2763676"/>
    <lineage>
        <taxon>Bacteria</taxon>
        <taxon>Bacillati</taxon>
        <taxon>Bacillota</taxon>
        <taxon>Clostridia</taxon>
        <taxon>Eubacteriales</taxon>
        <taxon>Oscillospiraceae</taxon>
        <taxon>Qingrenia</taxon>
    </lineage>
</organism>
<keyword evidence="8" id="KW-0547">Nucleotide-binding</keyword>
<feature type="transmembrane region" description="Helical" evidence="14">
    <location>
        <begin position="45"/>
        <end position="64"/>
    </location>
</feature>
<evidence type="ECO:0000256" key="7">
    <source>
        <dbReference type="ARBA" id="ARBA00022692"/>
    </source>
</evidence>
<dbReference type="InterPro" id="IPR003661">
    <property type="entry name" value="HisK_dim/P_dom"/>
</dbReference>
<dbReference type="SUPFAM" id="SSF158472">
    <property type="entry name" value="HAMP domain-like"/>
    <property type="match status" value="1"/>
</dbReference>